<dbReference type="PROSITE" id="PS50987">
    <property type="entry name" value="HTH_ARSR_2"/>
    <property type="match status" value="1"/>
</dbReference>
<comment type="caution">
    <text evidence="5">The sequence shown here is derived from an EMBL/GenBank/DDBJ whole genome shotgun (WGS) entry which is preliminary data.</text>
</comment>
<proteinExistence type="predicted"/>
<keyword evidence="1" id="KW-0805">Transcription regulation</keyword>
<feature type="domain" description="HTH arsR-type" evidence="4">
    <location>
        <begin position="5"/>
        <end position="99"/>
    </location>
</feature>
<accession>A0A2N5X191</accession>
<dbReference type="Proteomes" id="UP000235005">
    <property type="component" value="Unassembled WGS sequence"/>
</dbReference>
<dbReference type="InterPro" id="IPR051011">
    <property type="entry name" value="Metal_resp_trans_reg"/>
</dbReference>
<dbReference type="PANTHER" id="PTHR43132:SF2">
    <property type="entry name" value="ARSENICAL RESISTANCE OPERON REPRESSOR ARSR-RELATED"/>
    <property type="match status" value="1"/>
</dbReference>
<evidence type="ECO:0000313" key="5">
    <source>
        <dbReference type="EMBL" id="PLW68257.1"/>
    </source>
</evidence>
<evidence type="ECO:0000313" key="6">
    <source>
        <dbReference type="Proteomes" id="UP000235005"/>
    </source>
</evidence>
<protein>
    <submittedName>
        <fullName evidence="5">Transcriptional regulator</fullName>
    </submittedName>
</protein>
<reference evidence="5 6" key="1">
    <citation type="submission" date="2018-01" db="EMBL/GenBank/DDBJ databases">
        <title>The draft genome sequence of Halioglobus lutimaris HF004.</title>
        <authorList>
            <person name="Du Z.-J."/>
            <person name="Shi M.-J."/>
        </authorList>
    </citation>
    <scope>NUCLEOTIDE SEQUENCE [LARGE SCALE GENOMIC DNA]</scope>
    <source>
        <strain evidence="5 6">HF004</strain>
    </source>
</reference>
<evidence type="ECO:0000256" key="3">
    <source>
        <dbReference type="ARBA" id="ARBA00023163"/>
    </source>
</evidence>
<evidence type="ECO:0000256" key="2">
    <source>
        <dbReference type="ARBA" id="ARBA00023125"/>
    </source>
</evidence>
<dbReference type="InterPro" id="IPR036388">
    <property type="entry name" value="WH-like_DNA-bd_sf"/>
</dbReference>
<dbReference type="EMBL" id="PKUS01000018">
    <property type="protein sequence ID" value="PLW68257.1"/>
    <property type="molecule type" value="Genomic_DNA"/>
</dbReference>
<dbReference type="GO" id="GO:0003700">
    <property type="term" value="F:DNA-binding transcription factor activity"/>
    <property type="evidence" value="ECO:0007669"/>
    <property type="project" value="InterPro"/>
</dbReference>
<dbReference type="Pfam" id="PF01022">
    <property type="entry name" value="HTH_5"/>
    <property type="match status" value="1"/>
</dbReference>
<dbReference type="Gene3D" id="1.10.10.10">
    <property type="entry name" value="Winged helix-like DNA-binding domain superfamily/Winged helix DNA-binding domain"/>
    <property type="match status" value="1"/>
</dbReference>
<dbReference type="PRINTS" id="PR00778">
    <property type="entry name" value="HTHARSR"/>
</dbReference>
<organism evidence="5 6">
    <name type="scientific">Pseudohalioglobus lutimaris</name>
    <dbReference type="NCBI Taxonomy" id="1737061"/>
    <lineage>
        <taxon>Bacteria</taxon>
        <taxon>Pseudomonadati</taxon>
        <taxon>Pseudomonadota</taxon>
        <taxon>Gammaproteobacteria</taxon>
        <taxon>Cellvibrionales</taxon>
        <taxon>Halieaceae</taxon>
        <taxon>Pseudohalioglobus</taxon>
    </lineage>
</organism>
<evidence type="ECO:0000259" key="4">
    <source>
        <dbReference type="PROSITE" id="PS50987"/>
    </source>
</evidence>
<evidence type="ECO:0000256" key="1">
    <source>
        <dbReference type="ARBA" id="ARBA00023015"/>
    </source>
</evidence>
<gene>
    <name evidence="5" type="ORF">C0039_13440</name>
</gene>
<name>A0A2N5X191_9GAMM</name>
<dbReference type="SUPFAM" id="SSF46785">
    <property type="entry name" value="Winged helix' DNA-binding domain"/>
    <property type="match status" value="1"/>
</dbReference>
<dbReference type="InterPro" id="IPR036390">
    <property type="entry name" value="WH_DNA-bd_sf"/>
</dbReference>
<keyword evidence="6" id="KW-1185">Reference proteome</keyword>
<dbReference type="OrthoDB" id="9796124at2"/>
<dbReference type="SMART" id="SM00418">
    <property type="entry name" value="HTH_ARSR"/>
    <property type="match status" value="1"/>
</dbReference>
<dbReference type="AlphaFoldDB" id="A0A2N5X191"/>
<dbReference type="InterPro" id="IPR011991">
    <property type="entry name" value="ArsR-like_HTH"/>
</dbReference>
<sequence length="99" mass="10836">MDLSAMQNNAEAATGLLKSLANPSRLLVLCALVSREHTVGELEVLTGLSQSAISQHMARLREAGIVDTRRDAQRIFYSLDNPEVRAVLETLHDIYCADA</sequence>
<dbReference type="GO" id="GO:0003677">
    <property type="term" value="F:DNA binding"/>
    <property type="evidence" value="ECO:0007669"/>
    <property type="project" value="UniProtKB-KW"/>
</dbReference>
<dbReference type="PANTHER" id="PTHR43132">
    <property type="entry name" value="ARSENICAL RESISTANCE OPERON REPRESSOR ARSR-RELATED"/>
    <property type="match status" value="1"/>
</dbReference>
<keyword evidence="3" id="KW-0804">Transcription</keyword>
<dbReference type="NCBIfam" id="NF033788">
    <property type="entry name" value="HTH_metalloreg"/>
    <property type="match status" value="1"/>
</dbReference>
<dbReference type="CDD" id="cd00090">
    <property type="entry name" value="HTH_ARSR"/>
    <property type="match status" value="1"/>
</dbReference>
<keyword evidence="2" id="KW-0238">DNA-binding</keyword>
<dbReference type="InterPro" id="IPR001845">
    <property type="entry name" value="HTH_ArsR_DNA-bd_dom"/>
</dbReference>